<dbReference type="AlphaFoldDB" id="A0A382ZZW0"/>
<evidence type="ECO:0008006" key="2">
    <source>
        <dbReference type="Google" id="ProtNLM"/>
    </source>
</evidence>
<dbReference type="EMBL" id="UINC01187971">
    <property type="protein sequence ID" value="SVE00971.1"/>
    <property type="molecule type" value="Genomic_DNA"/>
</dbReference>
<proteinExistence type="predicted"/>
<dbReference type="SUPFAM" id="SSF52218">
    <property type="entry name" value="Flavoproteins"/>
    <property type="match status" value="1"/>
</dbReference>
<dbReference type="Gene3D" id="3.40.50.360">
    <property type="match status" value="1"/>
</dbReference>
<feature type="non-terminal residue" evidence="1">
    <location>
        <position position="1"/>
    </location>
</feature>
<sequence length="95" mass="10323">AKNIVELTGTAWSDKPVGFLCTAGGRSSYMSPIGLANSLMLDFRSLIIPRFVYAVKDDFGDDGDLSDQLRARVDDLVRAAVDLARALAWLKTTDS</sequence>
<protein>
    <recommendedName>
        <fullName evidence="2">NADPH-dependent FMN reductase-like domain-containing protein</fullName>
    </recommendedName>
</protein>
<evidence type="ECO:0000313" key="1">
    <source>
        <dbReference type="EMBL" id="SVE00971.1"/>
    </source>
</evidence>
<gene>
    <name evidence="1" type="ORF">METZ01_LOCUS453825</name>
</gene>
<accession>A0A382ZZW0</accession>
<name>A0A382ZZW0_9ZZZZ</name>
<organism evidence="1">
    <name type="scientific">marine metagenome</name>
    <dbReference type="NCBI Taxonomy" id="408172"/>
    <lineage>
        <taxon>unclassified sequences</taxon>
        <taxon>metagenomes</taxon>
        <taxon>ecological metagenomes</taxon>
    </lineage>
</organism>
<dbReference type="InterPro" id="IPR029039">
    <property type="entry name" value="Flavoprotein-like_sf"/>
</dbReference>
<reference evidence="1" key="1">
    <citation type="submission" date="2018-05" db="EMBL/GenBank/DDBJ databases">
        <authorList>
            <person name="Lanie J.A."/>
            <person name="Ng W.-L."/>
            <person name="Kazmierczak K.M."/>
            <person name="Andrzejewski T.M."/>
            <person name="Davidsen T.M."/>
            <person name="Wayne K.J."/>
            <person name="Tettelin H."/>
            <person name="Glass J.I."/>
            <person name="Rusch D."/>
            <person name="Podicherti R."/>
            <person name="Tsui H.-C.T."/>
            <person name="Winkler M.E."/>
        </authorList>
    </citation>
    <scope>NUCLEOTIDE SEQUENCE</scope>
</reference>